<dbReference type="EMBL" id="JBHPBY010000178">
    <property type="protein sequence ID" value="MFC1851333.1"/>
    <property type="molecule type" value="Genomic_DNA"/>
</dbReference>
<protein>
    <recommendedName>
        <fullName evidence="4">YkuD domain-containing protein</fullName>
    </recommendedName>
</protein>
<sequence length="559" mass="64863">MKSKKPLTCAAMILVFIFSVTGWSEQTSQAPLWEDTGPPPGIYFYWYEPSFYTGFAPRCQEPERIHIRLGRGNQTRITVVLGVTQIDSYLEDLVTRDTVYKELIDRKIIELTQNKEYEKFESRIQEEDIQKLVEQKKSMKPDDYRTKSLEIMRSLNPNRVFHFRQPLSLILKNWQQKIMDIPEIEYSNQPLKLKLVNSMLPGRINLYNLTPEIEMKLDRMISAVHEINKTKQSQDLFLKEGEDFLNHVTGRHYPVREGFVDVYEFTTIYPTGTAKSWVAYRGKQLPDFSVTGIWPFIPRSKGKGLVGMVDYLSSNPGYGYITMLPYQHAGGLSYNAYHNTGVRCPLAGSKILPVTWQKAPGIRDPKRPYQNLWIISRGPVSHGCTRLGSGHMSEMRNLLPSASKDLEKIDTFRNLPQCYDIFDINGDGLEEVMGVKYYLAYAHTEDRVPYMVYATNKREPFYRWLYAGELHMDSDGKALFPQALSCQFIDKKAIEGEYYKNIPLWEAEYEPECIQFYRFRPFSFESPQGFEFNRELRRVGVGYQVDGKKLQLHEGTSGK</sequence>
<keyword evidence="1" id="KW-0732">Signal</keyword>
<feature type="chain" id="PRO_5045612615" description="YkuD domain-containing protein" evidence="1">
    <location>
        <begin position="25"/>
        <end position="559"/>
    </location>
</feature>
<evidence type="ECO:0008006" key="4">
    <source>
        <dbReference type="Google" id="ProtNLM"/>
    </source>
</evidence>
<evidence type="ECO:0000256" key="1">
    <source>
        <dbReference type="SAM" id="SignalP"/>
    </source>
</evidence>
<evidence type="ECO:0000313" key="2">
    <source>
        <dbReference type="EMBL" id="MFC1851333.1"/>
    </source>
</evidence>
<keyword evidence="3" id="KW-1185">Reference proteome</keyword>
<name>A0ABV6YYQ6_UNCC1</name>
<feature type="signal peptide" evidence="1">
    <location>
        <begin position="1"/>
        <end position="24"/>
    </location>
</feature>
<organism evidence="2 3">
    <name type="scientific">candidate division CSSED10-310 bacterium</name>
    <dbReference type="NCBI Taxonomy" id="2855610"/>
    <lineage>
        <taxon>Bacteria</taxon>
        <taxon>Bacteria division CSSED10-310</taxon>
    </lineage>
</organism>
<evidence type="ECO:0000313" key="3">
    <source>
        <dbReference type="Proteomes" id="UP001594351"/>
    </source>
</evidence>
<dbReference type="Proteomes" id="UP001594351">
    <property type="component" value="Unassembled WGS sequence"/>
</dbReference>
<proteinExistence type="predicted"/>
<gene>
    <name evidence="2" type="ORF">ACFL27_14140</name>
</gene>
<accession>A0ABV6YYQ6</accession>
<comment type="caution">
    <text evidence="2">The sequence shown here is derived from an EMBL/GenBank/DDBJ whole genome shotgun (WGS) entry which is preliminary data.</text>
</comment>
<reference evidence="2 3" key="1">
    <citation type="submission" date="2024-09" db="EMBL/GenBank/DDBJ databases">
        <title>Laminarin stimulates single cell rates of sulfate reduction while oxygen inhibits transcriptomic activity in coastal marine sediment.</title>
        <authorList>
            <person name="Lindsay M."/>
            <person name="Orcutt B."/>
            <person name="Emerson D."/>
            <person name="Stepanauskas R."/>
            <person name="D'Angelo T."/>
        </authorList>
    </citation>
    <scope>NUCLEOTIDE SEQUENCE [LARGE SCALE GENOMIC DNA]</scope>
    <source>
        <strain evidence="2">SAG AM-311-K15</strain>
    </source>
</reference>